<reference evidence="1 2" key="1">
    <citation type="submission" date="2017-08" db="EMBL/GenBank/DDBJ databases">
        <title>Mechanisms for carbon and nitrogen cycling indicate functional differentiation within the Candidate Phyla Radiation.</title>
        <authorList>
            <person name="Danczak R.E."/>
            <person name="Johnston M.D."/>
            <person name="Kenah C."/>
            <person name="Slattery M."/>
            <person name="Wrighton K.C."/>
            <person name="Wilkins M.J."/>
        </authorList>
    </citation>
    <scope>NUCLEOTIDE SEQUENCE [LARGE SCALE GENOMIC DNA]</scope>
    <source>
        <strain evidence="1">Gr01-1014_85</strain>
    </source>
</reference>
<organism evidence="1 2">
    <name type="scientific">Candidatus Berkelbacteria bacterium Gr01-1014_85</name>
    <dbReference type="NCBI Taxonomy" id="2017150"/>
    <lineage>
        <taxon>Bacteria</taxon>
        <taxon>Candidatus Berkelbacteria</taxon>
    </lineage>
</organism>
<evidence type="ECO:0000313" key="1">
    <source>
        <dbReference type="EMBL" id="TSC64907.1"/>
    </source>
</evidence>
<sequence length="40" mass="4329">QYDTNLKQLAVTISWRPVANLTNTDSITLTTVLGANGLKP</sequence>
<feature type="non-terminal residue" evidence="1">
    <location>
        <position position="1"/>
    </location>
</feature>
<comment type="caution">
    <text evidence="1">The sequence shown here is derived from an EMBL/GenBank/DDBJ whole genome shotgun (WGS) entry which is preliminary data.</text>
</comment>
<evidence type="ECO:0000313" key="2">
    <source>
        <dbReference type="Proteomes" id="UP000316253"/>
    </source>
</evidence>
<proteinExistence type="predicted"/>
<accession>A0A554J9A9</accession>
<dbReference type="EMBL" id="VMFD01000077">
    <property type="protein sequence ID" value="TSC64907.1"/>
    <property type="molecule type" value="Genomic_DNA"/>
</dbReference>
<dbReference type="Proteomes" id="UP000316253">
    <property type="component" value="Unassembled WGS sequence"/>
</dbReference>
<name>A0A554J9A9_9BACT</name>
<gene>
    <name evidence="1" type="ORF">CEO22_658</name>
</gene>
<protein>
    <submittedName>
        <fullName evidence="1">Uncharacterized protein</fullName>
    </submittedName>
</protein>
<dbReference type="AlphaFoldDB" id="A0A554J9A9"/>